<dbReference type="EMBL" id="CP046176">
    <property type="protein sequence ID" value="QJR78380.1"/>
    <property type="molecule type" value="Genomic_DNA"/>
</dbReference>
<accession>A0A0K2HFY1</accession>
<dbReference type="Proteomes" id="UP000294834">
    <property type="component" value="Unassembled WGS sequence"/>
</dbReference>
<dbReference type="EMBL" id="SLTU01000003">
    <property type="protein sequence ID" value="TDA71427.1"/>
    <property type="molecule type" value="Genomic_DNA"/>
</dbReference>
<organism evidence="6 9">
    <name type="scientific">Phocaeicola dorei</name>
    <dbReference type="NCBI Taxonomy" id="357276"/>
    <lineage>
        <taxon>Bacteria</taxon>
        <taxon>Pseudomonadati</taxon>
        <taxon>Bacteroidota</taxon>
        <taxon>Bacteroidia</taxon>
        <taxon>Bacteroidales</taxon>
        <taxon>Bacteroidaceae</taxon>
        <taxon>Phocaeicola</taxon>
    </lineage>
</organism>
<evidence type="ECO:0000313" key="10">
    <source>
        <dbReference type="Proteomes" id="UP000441162"/>
    </source>
</evidence>
<evidence type="ECO:0000313" key="1">
    <source>
        <dbReference type="EMBL" id="KAA5394708.1"/>
    </source>
</evidence>
<sequence>MHFSLVKRGWRGMFSFGSIARVHPLFVFKYFFYTSKSDDITTFAFPLFFLENLEKRTRWSKCFLLAACFYSRKGHENPFTGEK</sequence>
<dbReference type="EMBL" id="VVYY01000019">
    <property type="protein sequence ID" value="KAA5394708.1"/>
    <property type="molecule type" value="Genomic_DNA"/>
</dbReference>
<evidence type="ECO:0000313" key="6">
    <source>
        <dbReference type="EMBL" id="TDB04054.1"/>
    </source>
</evidence>
<evidence type="ECO:0000313" key="9">
    <source>
        <dbReference type="Proteomes" id="UP000294834"/>
    </source>
</evidence>
<reference evidence="10 11" key="2">
    <citation type="journal article" date="2019" name="Nat. Med.">
        <title>A library of human gut bacterial isolates paired with longitudinal multiomics data enables mechanistic microbiome research.</title>
        <authorList>
            <person name="Poyet M."/>
            <person name="Groussin M."/>
            <person name="Gibbons S.M."/>
            <person name="Avila-Pacheco J."/>
            <person name="Jiang X."/>
            <person name="Kearney S.M."/>
            <person name="Perrotta A.R."/>
            <person name="Berdy B."/>
            <person name="Zhao S."/>
            <person name="Lieberman T.D."/>
            <person name="Swanson P.K."/>
            <person name="Smith M."/>
            <person name="Roesemann S."/>
            <person name="Alexander J.E."/>
            <person name="Rich S.A."/>
            <person name="Livny J."/>
            <person name="Vlamakis H."/>
            <person name="Clish C."/>
            <person name="Bullock K."/>
            <person name="Deik A."/>
            <person name="Scott J."/>
            <person name="Pierce K.A."/>
            <person name="Xavier R.J."/>
            <person name="Alm E.J."/>
        </authorList>
    </citation>
    <scope>NUCLEOTIDE SEQUENCE [LARGE SCALE GENOMIC DNA]</scope>
    <source>
        <strain evidence="1 11">BIOML-A1</strain>
        <strain evidence="2 10">BIOML-A4</strain>
    </source>
</reference>
<protein>
    <submittedName>
        <fullName evidence="6">Uncharacterized protein</fullName>
    </submittedName>
</protein>
<dbReference type="KEGG" id="bdh:GV66_03315"/>
<dbReference type="Proteomes" id="UP000500949">
    <property type="component" value="Chromosome"/>
</dbReference>
<evidence type="ECO:0000313" key="2">
    <source>
        <dbReference type="EMBL" id="KAA5402817.1"/>
    </source>
</evidence>
<dbReference type="EMBL" id="SLTX01000002">
    <property type="protein sequence ID" value="TDB04054.1"/>
    <property type="molecule type" value="Genomic_DNA"/>
</dbReference>
<reference evidence="3 12" key="4">
    <citation type="submission" date="2019-11" db="EMBL/GenBank/DDBJ databases">
        <title>Complete genome sequence of Bacteroides dorei DSM 17855.</title>
        <authorList>
            <person name="Russell J.T."/>
        </authorList>
    </citation>
    <scope>NUCLEOTIDE SEQUENCE [LARGE SCALE GENOMIC DNA]</scope>
    <source>
        <strain evidence="3 12">DSM 17855</strain>
    </source>
</reference>
<evidence type="ECO:0000313" key="12">
    <source>
        <dbReference type="Proteomes" id="UP000500949"/>
    </source>
</evidence>
<dbReference type="Proteomes" id="UP000283678">
    <property type="component" value="Unassembled WGS sequence"/>
</dbReference>
<dbReference type="Proteomes" id="UP000441162">
    <property type="component" value="Unassembled WGS sequence"/>
</dbReference>
<evidence type="ECO:0000313" key="7">
    <source>
        <dbReference type="Proteomes" id="UP000283678"/>
    </source>
</evidence>
<gene>
    <name evidence="4" type="ORF">DWW04_22315</name>
    <name evidence="5" type="ORF">E1I98_21265</name>
    <name evidence="6" type="ORF">E1J06_23260</name>
    <name evidence="2" type="ORF">F2Y51_17650</name>
    <name evidence="1" type="ORF">F2Y58_18235</name>
    <name evidence="3" type="ORF">GKD17_19415</name>
</gene>
<dbReference type="Proteomes" id="UP000481616">
    <property type="component" value="Unassembled WGS sequence"/>
</dbReference>
<evidence type="ECO:0000313" key="8">
    <source>
        <dbReference type="Proteomes" id="UP000294527"/>
    </source>
</evidence>
<evidence type="ECO:0000313" key="4">
    <source>
        <dbReference type="EMBL" id="RGV68345.1"/>
    </source>
</evidence>
<name>A0A0K2HFY1_9BACT</name>
<dbReference type="EMBL" id="QRZL01000041">
    <property type="protein sequence ID" value="RGV68345.1"/>
    <property type="molecule type" value="Genomic_DNA"/>
</dbReference>
<reference evidence="4 7" key="1">
    <citation type="submission" date="2018-08" db="EMBL/GenBank/DDBJ databases">
        <title>A genome reference for cultivated species of the human gut microbiota.</title>
        <authorList>
            <person name="Zou Y."/>
            <person name="Xue W."/>
            <person name="Luo G."/>
        </authorList>
    </citation>
    <scope>NUCLEOTIDE SEQUENCE [LARGE SCALE GENOMIC DNA]</scope>
    <source>
        <strain evidence="4 7">AF14-1AC</strain>
    </source>
</reference>
<dbReference type="Proteomes" id="UP000294527">
    <property type="component" value="Unassembled WGS sequence"/>
</dbReference>
<proteinExistence type="predicted"/>
<evidence type="ECO:0000313" key="5">
    <source>
        <dbReference type="EMBL" id="TDA71427.1"/>
    </source>
</evidence>
<evidence type="ECO:0000313" key="11">
    <source>
        <dbReference type="Proteomes" id="UP000481616"/>
    </source>
</evidence>
<dbReference type="EMBL" id="VVZA01000019">
    <property type="protein sequence ID" value="KAA5402817.1"/>
    <property type="molecule type" value="Genomic_DNA"/>
</dbReference>
<evidence type="ECO:0000313" key="3">
    <source>
        <dbReference type="EMBL" id="QJR78380.1"/>
    </source>
</evidence>
<reference evidence="8 9" key="3">
    <citation type="journal article" date="2019" name="Nat. Microbiol.">
        <title>Genomic variation and strain-specific functional adaptation in the human gut microbiome during early life.</title>
        <authorList>
            <person name="Vatanen T."/>
            <person name="Plichta D.R."/>
            <person name="Somani J."/>
            <person name="Munch P.C."/>
            <person name="Arthur T.D."/>
            <person name="Hall A.B."/>
            <person name="Rudolf S."/>
            <person name="Oakeley E.J."/>
            <person name="Ke X."/>
            <person name="Young R.A."/>
            <person name="Haiser H.J."/>
            <person name="Kolde R."/>
            <person name="Yassour M."/>
            <person name="Luopajarvi K."/>
            <person name="Siljander H."/>
            <person name="Virtanen S.M."/>
            <person name="Ilonen J."/>
            <person name="Uibo R."/>
            <person name="Tillmann V."/>
            <person name="Mokurov S."/>
            <person name="Dorshakova N."/>
            <person name="Porter J.A."/>
            <person name="McHardy A.C."/>
            <person name="Lahdesmaki H."/>
            <person name="Vlamakis H."/>
            <person name="Huttenhower C."/>
            <person name="Knip M."/>
            <person name="Xavier R.J."/>
        </authorList>
    </citation>
    <scope>NUCLEOTIDE SEQUENCE [LARGE SCALE GENOMIC DNA]</scope>
    <source>
        <strain evidence="5 8">RJX1047</strain>
        <strain evidence="6 9">RJX1052</strain>
    </source>
</reference>
<dbReference type="AlphaFoldDB" id="A0A0K2HFY1"/>